<comment type="caution">
    <text evidence="1">The sequence shown here is derived from an EMBL/GenBank/DDBJ whole genome shotgun (WGS) entry which is preliminary data.</text>
</comment>
<dbReference type="Proteomes" id="UP001417504">
    <property type="component" value="Unassembled WGS sequence"/>
</dbReference>
<dbReference type="PANTHER" id="PTHR34554:SF2">
    <property type="entry name" value="RGS1-HXK1-INTERACTING PROTEIN 1"/>
    <property type="match status" value="1"/>
</dbReference>
<reference evidence="1 2" key="1">
    <citation type="submission" date="2024-01" db="EMBL/GenBank/DDBJ databases">
        <title>Genome assemblies of Stephania.</title>
        <authorList>
            <person name="Yang L."/>
        </authorList>
    </citation>
    <scope>NUCLEOTIDE SEQUENCE [LARGE SCALE GENOMIC DNA]</scope>
    <source>
        <strain evidence="1">QJT</strain>
        <tissue evidence="1">Leaf</tissue>
    </source>
</reference>
<dbReference type="EMBL" id="JBBNAE010000005">
    <property type="protein sequence ID" value="KAK9122492.1"/>
    <property type="molecule type" value="Genomic_DNA"/>
</dbReference>
<gene>
    <name evidence="1" type="ORF">Sjap_012094</name>
</gene>
<name>A0AAP0IXA8_9MAGN</name>
<dbReference type="InterPro" id="IPR053284">
    <property type="entry name" value="RGS1-HXK1_interactor"/>
</dbReference>
<dbReference type="AlphaFoldDB" id="A0AAP0IXA8"/>
<proteinExistence type="predicted"/>
<accession>A0AAP0IXA8</accession>
<sequence>MARNLWQALFNRADRNVKDLGLSVDLMKKESKKLLERAALAEKEMKHGHRNSYLMDGLQRDTWQRGIKTSCRCKFDDVTDFDYILEWLRHRGIGSIIEFCSWHDFSILRSIMDSSTAGICCHVMVPSEGLECGENFITAGDPSDKMATTGKYAGPSPLRLDALKRNIQVK</sequence>
<organism evidence="1 2">
    <name type="scientific">Stephania japonica</name>
    <dbReference type="NCBI Taxonomy" id="461633"/>
    <lineage>
        <taxon>Eukaryota</taxon>
        <taxon>Viridiplantae</taxon>
        <taxon>Streptophyta</taxon>
        <taxon>Embryophyta</taxon>
        <taxon>Tracheophyta</taxon>
        <taxon>Spermatophyta</taxon>
        <taxon>Magnoliopsida</taxon>
        <taxon>Ranunculales</taxon>
        <taxon>Menispermaceae</taxon>
        <taxon>Menispermoideae</taxon>
        <taxon>Cissampelideae</taxon>
        <taxon>Stephania</taxon>
    </lineage>
</organism>
<dbReference type="PANTHER" id="PTHR34554">
    <property type="entry name" value="RGS1-HXK1-INTERACTING PROTEIN 1"/>
    <property type="match status" value="1"/>
</dbReference>
<evidence type="ECO:0000313" key="1">
    <source>
        <dbReference type="EMBL" id="KAK9122492.1"/>
    </source>
</evidence>
<evidence type="ECO:0000313" key="2">
    <source>
        <dbReference type="Proteomes" id="UP001417504"/>
    </source>
</evidence>
<protein>
    <submittedName>
        <fullName evidence="1">Uncharacterized protein</fullName>
    </submittedName>
</protein>
<keyword evidence="2" id="KW-1185">Reference proteome</keyword>